<dbReference type="RefSeq" id="XP_033596005.1">
    <property type="nucleotide sequence ID" value="XM_033739909.1"/>
</dbReference>
<dbReference type="Pfam" id="PF01156">
    <property type="entry name" value="IU_nuc_hydro"/>
    <property type="match status" value="1"/>
</dbReference>
<sequence length="350" mass="37960">MMFKMLLYALWVTSAGAQSAKDIIMDIDIMGGIDDVGALAVANVFHNCGLATIRGIAINTSSKYGSLATSCINTYFGNGDIPIAAMKPLTNDTYFDRYTFVNGEYASKIAYNYPRALDDAGHTPDPVQMYRRILGSAEDGSITVVSLGYFDNLATLISSTPDEFSPLGGRDLIRRKVSELVVMGGEYPTSNTIHFTYEFNFGGKTPQATQAVVNFWPGRITFSGYTPGLNVISGPSPALAPPKSPVLAGYEWYVGRGGASTSSWDGLTMLYAVLSLDGFSKIGHKNLFKYQNTYGYNHVSDDGSNSWVNDTSRTDQHWIGLADGVSNNSVAQTLNQFYIRGASQISCTML</sequence>
<evidence type="ECO:0000256" key="2">
    <source>
        <dbReference type="SAM" id="SignalP"/>
    </source>
</evidence>
<evidence type="ECO:0000313" key="5">
    <source>
        <dbReference type="Proteomes" id="UP000799437"/>
    </source>
</evidence>
<dbReference type="PANTHER" id="PTHR43264">
    <property type="match status" value="1"/>
</dbReference>
<feature type="signal peptide" evidence="2">
    <location>
        <begin position="1"/>
        <end position="17"/>
    </location>
</feature>
<dbReference type="SUPFAM" id="SSF53590">
    <property type="entry name" value="Nucleoside hydrolase"/>
    <property type="match status" value="1"/>
</dbReference>
<evidence type="ECO:0000259" key="3">
    <source>
        <dbReference type="Pfam" id="PF01156"/>
    </source>
</evidence>
<keyword evidence="2" id="KW-0732">Signal</keyword>
<dbReference type="OrthoDB" id="187522at2759"/>
<feature type="domain" description="Inosine/uridine-preferring nucleoside hydrolase" evidence="3">
    <location>
        <begin position="23"/>
        <end position="214"/>
    </location>
</feature>
<keyword evidence="4" id="KW-0378">Hydrolase</keyword>
<evidence type="ECO:0000313" key="4">
    <source>
        <dbReference type="EMBL" id="KAF2753554.1"/>
    </source>
</evidence>
<dbReference type="Gene3D" id="3.90.245.10">
    <property type="entry name" value="Ribonucleoside hydrolase-like"/>
    <property type="match status" value="1"/>
</dbReference>
<evidence type="ECO:0000256" key="1">
    <source>
        <dbReference type="ARBA" id="ARBA00009176"/>
    </source>
</evidence>
<feature type="chain" id="PRO_5025388438" evidence="2">
    <location>
        <begin position="18"/>
        <end position="350"/>
    </location>
</feature>
<dbReference type="PANTHER" id="PTHR43264:SF1">
    <property type="entry name" value="INOSINE_URIDINE-PREFERRING NUCLEOSIDE HYDROLASE DOMAIN-CONTAINING PROTEIN"/>
    <property type="match status" value="1"/>
</dbReference>
<dbReference type="GO" id="GO:0016799">
    <property type="term" value="F:hydrolase activity, hydrolyzing N-glycosyl compounds"/>
    <property type="evidence" value="ECO:0007669"/>
    <property type="project" value="InterPro"/>
</dbReference>
<protein>
    <submittedName>
        <fullName evidence="4">Inosine-uridine nucleoside n-ribohydrolase</fullName>
    </submittedName>
</protein>
<dbReference type="GeneID" id="54480963"/>
<gene>
    <name evidence="4" type="ORF">EJ05DRAFT_221763</name>
</gene>
<organism evidence="4 5">
    <name type="scientific">Pseudovirgaria hyperparasitica</name>
    <dbReference type="NCBI Taxonomy" id="470096"/>
    <lineage>
        <taxon>Eukaryota</taxon>
        <taxon>Fungi</taxon>
        <taxon>Dikarya</taxon>
        <taxon>Ascomycota</taxon>
        <taxon>Pezizomycotina</taxon>
        <taxon>Dothideomycetes</taxon>
        <taxon>Dothideomycetes incertae sedis</taxon>
        <taxon>Acrospermales</taxon>
        <taxon>Acrospermaceae</taxon>
        <taxon>Pseudovirgaria</taxon>
    </lineage>
</organism>
<dbReference type="InterPro" id="IPR001910">
    <property type="entry name" value="Inosine/uridine_hydrolase_dom"/>
</dbReference>
<dbReference type="InterPro" id="IPR036452">
    <property type="entry name" value="Ribo_hydro-like"/>
</dbReference>
<dbReference type="AlphaFoldDB" id="A0A6A6VV09"/>
<reference evidence="4" key="1">
    <citation type="journal article" date="2020" name="Stud. Mycol.">
        <title>101 Dothideomycetes genomes: a test case for predicting lifestyles and emergence of pathogens.</title>
        <authorList>
            <person name="Haridas S."/>
            <person name="Albert R."/>
            <person name="Binder M."/>
            <person name="Bloem J."/>
            <person name="Labutti K."/>
            <person name="Salamov A."/>
            <person name="Andreopoulos B."/>
            <person name="Baker S."/>
            <person name="Barry K."/>
            <person name="Bills G."/>
            <person name="Bluhm B."/>
            <person name="Cannon C."/>
            <person name="Castanera R."/>
            <person name="Culley D."/>
            <person name="Daum C."/>
            <person name="Ezra D."/>
            <person name="Gonzalez J."/>
            <person name="Henrissat B."/>
            <person name="Kuo A."/>
            <person name="Liang C."/>
            <person name="Lipzen A."/>
            <person name="Lutzoni F."/>
            <person name="Magnuson J."/>
            <person name="Mondo S."/>
            <person name="Nolan M."/>
            <person name="Ohm R."/>
            <person name="Pangilinan J."/>
            <person name="Park H.-J."/>
            <person name="Ramirez L."/>
            <person name="Alfaro M."/>
            <person name="Sun H."/>
            <person name="Tritt A."/>
            <person name="Yoshinaga Y."/>
            <person name="Zwiers L.-H."/>
            <person name="Turgeon B."/>
            <person name="Goodwin S."/>
            <person name="Spatafora J."/>
            <person name="Crous P."/>
            <person name="Grigoriev I."/>
        </authorList>
    </citation>
    <scope>NUCLEOTIDE SEQUENCE</scope>
    <source>
        <strain evidence="4">CBS 121739</strain>
    </source>
</reference>
<comment type="similarity">
    <text evidence="1">Belongs to the IUNH family.</text>
</comment>
<proteinExistence type="inferred from homology"/>
<name>A0A6A6VV09_9PEZI</name>
<accession>A0A6A6VV09</accession>
<keyword evidence="5" id="KW-1185">Reference proteome</keyword>
<dbReference type="EMBL" id="ML996584">
    <property type="protein sequence ID" value="KAF2753554.1"/>
    <property type="molecule type" value="Genomic_DNA"/>
</dbReference>
<dbReference type="Proteomes" id="UP000799437">
    <property type="component" value="Unassembled WGS sequence"/>
</dbReference>